<dbReference type="RefSeq" id="WP_267449691.1">
    <property type="nucleotide sequence ID" value="NZ_JANDBG010000036.1"/>
</dbReference>
<comment type="caution">
    <text evidence="1">The sequence shown here is derived from an EMBL/GenBank/DDBJ whole genome shotgun (WGS) entry which is preliminary data.</text>
</comment>
<name>A0AAW5W7H1_9ENTR</name>
<dbReference type="AlphaFoldDB" id="A0AAW5W7H1"/>
<proteinExistence type="predicted"/>
<accession>A0AAW5W7H1</accession>
<dbReference type="Proteomes" id="UP001207430">
    <property type="component" value="Unassembled WGS sequence"/>
</dbReference>
<organism evidence="1 2">
    <name type="scientific">Citrobacter portucalensis</name>
    <dbReference type="NCBI Taxonomy" id="1639133"/>
    <lineage>
        <taxon>Bacteria</taxon>
        <taxon>Pseudomonadati</taxon>
        <taxon>Pseudomonadota</taxon>
        <taxon>Gammaproteobacteria</taxon>
        <taxon>Enterobacterales</taxon>
        <taxon>Enterobacteriaceae</taxon>
        <taxon>Citrobacter</taxon>
        <taxon>Citrobacter freundii complex</taxon>
    </lineage>
</organism>
<evidence type="ECO:0000313" key="1">
    <source>
        <dbReference type="EMBL" id="MCX9004560.1"/>
    </source>
</evidence>
<sequence>MTTTTKEQSAKPMNQAEVMDAINNDDRTAQELLLDVMPTAVTRFNRVTASLNALLIDIRKHFPDACYYSASDTLCLMLGDSHNDDEQPQRELVVTVTNKPMIGGGDW</sequence>
<reference evidence="1" key="1">
    <citation type="submission" date="2022-07" db="EMBL/GenBank/DDBJ databases">
        <title>Genome Sequence of Citrobacter portucalensis from Edible Snails.</title>
        <authorList>
            <person name="Okafor A.C."/>
            <person name="Ogbo F.C."/>
            <person name="Ruppitsch W."/>
            <person name="Allerberger F."/>
        </authorList>
    </citation>
    <scope>NUCLEOTIDE SEQUENCE</scope>
    <source>
        <strain evidence="1">Igbk 7</strain>
    </source>
</reference>
<protein>
    <submittedName>
        <fullName evidence="1">Uncharacterized protein</fullName>
    </submittedName>
</protein>
<gene>
    <name evidence="1" type="ORF">NLN86_23365</name>
</gene>
<dbReference type="EMBL" id="JANDBG010000036">
    <property type="protein sequence ID" value="MCX9004560.1"/>
    <property type="molecule type" value="Genomic_DNA"/>
</dbReference>
<evidence type="ECO:0000313" key="2">
    <source>
        <dbReference type="Proteomes" id="UP001207430"/>
    </source>
</evidence>